<accession>A0ABV2Q053</accession>
<evidence type="ECO:0000313" key="3">
    <source>
        <dbReference type="Proteomes" id="UP001549251"/>
    </source>
</evidence>
<reference evidence="2 3" key="1">
    <citation type="submission" date="2024-06" db="EMBL/GenBank/DDBJ databases">
        <title>Sorghum-associated microbial communities from plants grown in Nebraska, USA.</title>
        <authorList>
            <person name="Schachtman D."/>
        </authorList>
    </citation>
    <scope>NUCLEOTIDE SEQUENCE [LARGE SCALE GENOMIC DNA]</scope>
    <source>
        <strain evidence="2 3">1757</strain>
    </source>
</reference>
<proteinExistence type="predicted"/>
<keyword evidence="3" id="KW-1185">Reference proteome</keyword>
<dbReference type="EMBL" id="JBEPSD010000003">
    <property type="protein sequence ID" value="MET4570688.1"/>
    <property type="molecule type" value="Genomic_DNA"/>
</dbReference>
<comment type="caution">
    <text evidence="2">The sequence shown here is derived from an EMBL/GenBank/DDBJ whole genome shotgun (WGS) entry which is preliminary data.</text>
</comment>
<dbReference type="RefSeq" id="WP_354552100.1">
    <property type="nucleotide sequence ID" value="NZ_JBEPSD010000003.1"/>
</dbReference>
<keyword evidence="1" id="KW-0812">Transmembrane</keyword>
<evidence type="ECO:0000313" key="2">
    <source>
        <dbReference type="EMBL" id="MET4570688.1"/>
    </source>
</evidence>
<organism evidence="2 3">
    <name type="scientific">Rhodanobacter soli</name>
    <dbReference type="NCBI Taxonomy" id="590609"/>
    <lineage>
        <taxon>Bacteria</taxon>
        <taxon>Pseudomonadati</taxon>
        <taxon>Pseudomonadota</taxon>
        <taxon>Gammaproteobacteria</taxon>
        <taxon>Lysobacterales</taxon>
        <taxon>Rhodanobacteraceae</taxon>
        <taxon>Rhodanobacter</taxon>
    </lineage>
</organism>
<gene>
    <name evidence="2" type="ORF">ABIE04_003067</name>
</gene>
<name>A0ABV2Q053_9GAMM</name>
<evidence type="ECO:0000256" key="1">
    <source>
        <dbReference type="SAM" id="Phobius"/>
    </source>
</evidence>
<sequence>MEKDTDRSMSLFIAIITKIGSAIFMAAAPLIFLGILYQGGLGTVPVYNRGGQVIFYVNNVVAALIFSWLWFSISALMFSFSKKAVAKFRKQRDAA</sequence>
<keyword evidence="1" id="KW-1133">Transmembrane helix</keyword>
<feature type="transmembrane region" description="Helical" evidence="1">
    <location>
        <begin position="12"/>
        <end position="36"/>
    </location>
</feature>
<feature type="transmembrane region" description="Helical" evidence="1">
    <location>
        <begin position="56"/>
        <end position="80"/>
    </location>
</feature>
<protein>
    <submittedName>
        <fullName evidence="2">Uncharacterized protein</fullName>
    </submittedName>
</protein>
<keyword evidence="1" id="KW-0472">Membrane</keyword>
<dbReference type="Proteomes" id="UP001549251">
    <property type="component" value="Unassembled WGS sequence"/>
</dbReference>